<comment type="cofactor">
    <cofactor evidence="1">
        <name>Mg(2+)</name>
        <dbReference type="ChEBI" id="CHEBI:18420"/>
    </cofactor>
</comment>
<proteinExistence type="inferred from homology"/>
<dbReference type="PIRSF" id="PIRSF006118">
    <property type="entry name" value="KDO8-P_Ptase"/>
    <property type="match status" value="1"/>
</dbReference>
<dbReference type="Pfam" id="PF08282">
    <property type="entry name" value="Hydrolase_3"/>
    <property type="match status" value="1"/>
</dbReference>
<evidence type="ECO:0000256" key="4">
    <source>
        <dbReference type="ARBA" id="ARBA00022723"/>
    </source>
</evidence>
<dbReference type="InterPro" id="IPR050793">
    <property type="entry name" value="CMP-NeuNAc_synthase"/>
</dbReference>
<comment type="subunit">
    <text evidence="3">Homotetramer.</text>
</comment>
<dbReference type="NCBIfam" id="TIGR01670">
    <property type="entry name" value="KdsC-phosphatas"/>
    <property type="match status" value="1"/>
</dbReference>
<name>A0ABV4S4P6_9FUSO</name>
<sequence>MIKLILLDVDGTLTDGGIYLGNSGEELKKFNVKDGYAILNAQKLGIEFGIITGAESELLKKRAEKLNIKYLYQGISEKTVILDEIMQISGLQKEEIAYMGDDLNDIKIMKKSGFSGTPLDGVNEAKIIADFVSTKNGGEGAVREFIETILKRENLFQKFLANVK</sequence>
<dbReference type="InterPro" id="IPR036412">
    <property type="entry name" value="HAD-like_sf"/>
</dbReference>
<dbReference type="NCBIfam" id="TIGR01662">
    <property type="entry name" value="HAD-SF-IIIA"/>
    <property type="match status" value="1"/>
</dbReference>
<organism evidence="7 8">
    <name type="scientific">Leptotrichia hongkongensis</name>
    <dbReference type="NCBI Taxonomy" id="554406"/>
    <lineage>
        <taxon>Bacteria</taxon>
        <taxon>Fusobacteriati</taxon>
        <taxon>Fusobacteriota</taxon>
        <taxon>Fusobacteriia</taxon>
        <taxon>Fusobacteriales</taxon>
        <taxon>Leptotrichiaceae</taxon>
        <taxon>Leptotrichia</taxon>
    </lineage>
</organism>
<dbReference type="SFLD" id="SFLDG01138">
    <property type="entry name" value="C1.6.2:_Deoxy-d-mannose-octulo"/>
    <property type="match status" value="1"/>
</dbReference>
<keyword evidence="4" id="KW-0479">Metal-binding</keyword>
<dbReference type="SUPFAM" id="SSF56784">
    <property type="entry name" value="HAD-like"/>
    <property type="match status" value="1"/>
</dbReference>
<dbReference type="PANTHER" id="PTHR21485">
    <property type="entry name" value="HAD SUPERFAMILY MEMBERS CMAS AND KDSC"/>
    <property type="match status" value="1"/>
</dbReference>
<evidence type="ECO:0000256" key="5">
    <source>
        <dbReference type="ARBA" id="ARBA00022801"/>
    </source>
</evidence>
<evidence type="ECO:0000313" key="8">
    <source>
        <dbReference type="Proteomes" id="UP001571581"/>
    </source>
</evidence>
<dbReference type="CDD" id="cd01630">
    <property type="entry name" value="HAD_KDO-like"/>
    <property type="match status" value="1"/>
</dbReference>
<reference evidence="7 8" key="1">
    <citation type="submission" date="2024-07" db="EMBL/GenBank/DDBJ databases">
        <authorList>
            <person name="Li X.-J."/>
            <person name="Wang X."/>
        </authorList>
    </citation>
    <scope>NUCLEOTIDE SEQUENCE [LARGE SCALE GENOMIC DNA]</scope>
    <source>
        <strain evidence="7 8">DSM 23441</strain>
    </source>
</reference>
<keyword evidence="8" id="KW-1185">Reference proteome</keyword>
<dbReference type="SFLD" id="SFLDG01136">
    <property type="entry name" value="C1.6:_Phosphoserine_Phosphatas"/>
    <property type="match status" value="1"/>
</dbReference>
<dbReference type="InterPro" id="IPR010023">
    <property type="entry name" value="KdsC_fam"/>
</dbReference>
<dbReference type="Gene3D" id="3.40.50.1000">
    <property type="entry name" value="HAD superfamily/HAD-like"/>
    <property type="match status" value="1"/>
</dbReference>
<accession>A0ABV4S4P6</accession>
<dbReference type="SFLD" id="SFLDS00003">
    <property type="entry name" value="Haloacid_Dehalogenase"/>
    <property type="match status" value="1"/>
</dbReference>
<dbReference type="RefSeq" id="WP_299571078.1">
    <property type="nucleotide sequence ID" value="NZ_CAURYB010000001.1"/>
</dbReference>
<evidence type="ECO:0000256" key="3">
    <source>
        <dbReference type="ARBA" id="ARBA00011881"/>
    </source>
</evidence>
<dbReference type="PANTHER" id="PTHR21485:SF3">
    <property type="entry name" value="N-ACYLNEURAMINATE CYTIDYLYLTRANSFERASE"/>
    <property type="match status" value="1"/>
</dbReference>
<evidence type="ECO:0000256" key="6">
    <source>
        <dbReference type="ARBA" id="ARBA00022842"/>
    </source>
</evidence>
<keyword evidence="6" id="KW-0460">Magnesium</keyword>
<evidence type="ECO:0000256" key="2">
    <source>
        <dbReference type="ARBA" id="ARBA00005893"/>
    </source>
</evidence>
<evidence type="ECO:0000256" key="1">
    <source>
        <dbReference type="ARBA" id="ARBA00001946"/>
    </source>
</evidence>
<comment type="similarity">
    <text evidence="2">Belongs to the KdsC family.</text>
</comment>
<dbReference type="InterPro" id="IPR006549">
    <property type="entry name" value="HAD-SF_hydro_IIIA"/>
</dbReference>
<dbReference type="Proteomes" id="UP001571581">
    <property type="component" value="Unassembled WGS sequence"/>
</dbReference>
<dbReference type="InterPro" id="IPR023214">
    <property type="entry name" value="HAD_sf"/>
</dbReference>
<evidence type="ECO:0000313" key="7">
    <source>
        <dbReference type="EMBL" id="MFA3799331.1"/>
    </source>
</evidence>
<comment type="caution">
    <text evidence="7">The sequence shown here is derived from an EMBL/GenBank/DDBJ whole genome shotgun (WGS) entry which is preliminary data.</text>
</comment>
<protein>
    <submittedName>
        <fullName evidence="7">KdsC family phosphatase</fullName>
    </submittedName>
</protein>
<keyword evidence="5" id="KW-0378">Hydrolase</keyword>
<dbReference type="EMBL" id="JBGORW010000004">
    <property type="protein sequence ID" value="MFA3799331.1"/>
    <property type="molecule type" value="Genomic_DNA"/>
</dbReference>
<gene>
    <name evidence="7" type="ORF">ACEG17_03930</name>
</gene>